<proteinExistence type="predicted"/>
<gene>
    <name evidence="2" type="primary">ligD_1</name>
    <name evidence="2" type="ORF">GCM10009802_40130</name>
</gene>
<evidence type="ECO:0000259" key="1">
    <source>
        <dbReference type="Pfam" id="PF21686"/>
    </source>
</evidence>
<dbReference type="EMBL" id="BAAAPF010000140">
    <property type="protein sequence ID" value="GAA2131846.1"/>
    <property type="molecule type" value="Genomic_DNA"/>
</dbReference>
<dbReference type="PANTHER" id="PTHR42705:SF2">
    <property type="entry name" value="BIFUNCTIONAL NON-HOMOLOGOUS END JOINING PROTEIN LIGD"/>
    <property type="match status" value="1"/>
</dbReference>
<reference evidence="3" key="1">
    <citation type="journal article" date="2019" name="Int. J. Syst. Evol. Microbiol.">
        <title>The Global Catalogue of Microorganisms (GCM) 10K type strain sequencing project: providing services to taxonomists for standard genome sequencing and annotation.</title>
        <authorList>
            <consortium name="The Broad Institute Genomics Platform"/>
            <consortium name="The Broad Institute Genome Sequencing Center for Infectious Disease"/>
            <person name="Wu L."/>
            <person name="Ma J."/>
        </authorList>
    </citation>
    <scope>NUCLEOTIDE SEQUENCE [LARGE SCALE GENOMIC DNA]</scope>
    <source>
        <strain evidence="3">JCM 15481</strain>
    </source>
</reference>
<keyword evidence="2" id="KW-0436">Ligase</keyword>
<dbReference type="Pfam" id="PF21686">
    <property type="entry name" value="LigD_Prim-Pol"/>
    <property type="match status" value="1"/>
</dbReference>
<dbReference type="NCBIfam" id="TIGR02778">
    <property type="entry name" value="ligD_pol"/>
    <property type="match status" value="1"/>
</dbReference>
<dbReference type="Gene3D" id="3.90.920.10">
    <property type="entry name" value="DNA primase, PRIM domain"/>
    <property type="match status" value="1"/>
</dbReference>
<dbReference type="GO" id="GO:0016874">
    <property type="term" value="F:ligase activity"/>
    <property type="evidence" value="ECO:0007669"/>
    <property type="project" value="UniProtKB-KW"/>
</dbReference>
<protein>
    <submittedName>
        <fullName evidence="2">Non-homologous end-joining DNA ligase</fullName>
    </submittedName>
</protein>
<dbReference type="InterPro" id="IPR014145">
    <property type="entry name" value="LigD_pol_dom"/>
</dbReference>
<keyword evidence="3" id="KW-1185">Reference proteome</keyword>
<dbReference type="Proteomes" id="UP001500443">
    <property type="component" value="Unassembled WGS sequence"/>
</dbReference>
<comment type="caution">
    <text evidence="2">The sequence shown here is derived from an EMBL/GenBank/DDBJ whole genome shotgun (WGS) entry which is preliminary data.</text>
</comment>
<dbReference type="InterPro" id="IPR052171">
    <property type="entry name" value="NHEJ_LigD"/>
</dbReference>
<feature type="domain" description="DNA ligase D polymerase" evidence="1">
    <location>
        <begin position="27"/>
        <end position="292"/>
    </location>
</feature>
<accession>A0ABP5KLX7</accession>
<dbReference type="PANTHER" id="PTHR42705">
    <property type="entry name" value="BIFUNCTIONAL NON-HOMOLOGOUS END JOINING PROTEIN LIGD"/>
    <property type="match status" value="1"/>
</dbReference>
<organism evidence="2 3">
    <name type="scientific">Streptomyces synnematoformans</name>
    <dbReference type="NCBI Taxonomy" id="415721"/>
    <lineage>
        <taxon>Bacteria</taxon>
        <taxon>Bacillati</taxon>
        <taxon>Actinomycetota</taxon>
        <taxon>Actinomycetes</taxon>
        <taxon>Kitasatosporales</taxon>
        <taxon>Streptomycetaceae</taxon>
        <taxon>Streptomyces</taxon>
    </lineage>
</organism>
<name>A0ABP5KLX7_9ACTN</name>
<evidence type="ECO:0000313" key="3">
    <source>
        <dbReference type="Proteomes" id="UP001500443"/>
    </source>
</evidence>
<dbReference type="RefSeq" id="WP_344291393.1">
    <property type="nucleotide sequence ID" value="NZ_BAAAPF010000140.1"/>
</dbReference>
<sequence>MPVTEVEGRRLKLSNLDKVLWPEYGFTKGEALHYYAQVADVLLPHVRDRAASFLRFPDGVEGERFFAKNAPAGTPEWVRAADVEMTRSTVHHVLVQDLPTLLWAANLAALELHVPQWKALDGRGGRKPVRVRADDRPADRIVFDLDPGPPATVVECCRAALLLRDALRADGLDAWPKTSGSKGLHLYVPLAPASAEAASAYAKALARRLEEENPELILHRMARKLRPRKVFVDWSQNSRAKTTVAPYVLRAKARPTVSTPLTWGEVEDCADPDELVFLPGDVQGRVREYGDLLEPLLSEHFDLPEMPD</sequence>
<evidence type="ECO:0000313" key="2">
    <source>
        <dbReference type="EMBL" id="GAA2131846.1"/>
    </source>
</evidence>